<dbReference type="AlphaFoldDB" id="A0AAN9EE63"/>
<protein>
    <submittedName>
        <fullName evidence="2">Uncharacterized protein</fullName>
    </submittedName>
</protein>
<proteinExistence type="predicted"/>
<accession>A0AAN9EE63</accession>
<comment type="caution">
    <text evidence="2">The sequence shown here is derived from an EMBL/GenBank/DDBJ whole genome shotgun (WGS) entry which is preliminary data.</text>
</comment>
<sequence length="67" mass="6950">MSAKLVKELDQLVIDAGEKDKQINVVATGSSSGVKCVNGAKSDGHGEDATRDTNLRDSLDSSADEGD</sequence>
<evidence type="ECO:0000313" key="3">
    <source>
        <dbReference type="Proteomes" id="UP001372338"/>
    </source>
</evidence>
<dbReference type="Proteomes" id="UP001372338">
    <property type="component" value="Unassembled WGS sequence"/>
</dbReference>
<dbReference type="EMBL" id="JAYWIO010000006">
    <property type="protein sequence ID" value="KAK7255794.1"/>
    <property type="molecule type" value="Genomic_DNA"/>
</dbReference>
<reference evidence="2 3" key="1">
    <citation type="submission" date="2024-01" db="EMBL/GenBank/DDBJ databases">
        <title>The genomes of 5 underutilized Papilionoideae crops provide insights into root nodulation and disease resistanc.</title>
        <authorList>
            <person name="Yuan L."/>
        </authorList>
    </citation>
    <scope>NUCLEOTIDE SEQUENCE [LARGE SCALE GENOMIC DNA]</scope>
    <source>
        <strain evidence="2">ZHUSHIDOU_FW_LH</strain>
        <tissue evidence="2">Leaf</tissue>
    </source>
</reference>
<gene>
    <name evidence="2" type="ORF">RIF29_29214</name>
</gene>
<feature type="compositionally biased region" description="Basic and acidic residues" evidence="1">
    <location>
        <begin position="42"/>
        <end position="59"/>
    </location>
</feature>
<organism evidence="2 3">
    <name type="scientific">Crotalaria pallida</name>
    <name type="common">Smooth rattlebox</name>
    <name type="synonym">Crotalaria striata</name>
    <dbReference type="NCBI Taxonomy" id="3830"/>
    <lineage>
        <taxon>Eukaryota</taxon>
        <taxon>Viridiplantae</taxon>
        <taxon>Streptophyta</taxon>
        <taxon>Embryophyta</taxon>
        <taxon>Tracheophyta</taxon>
        <taxon>Spermatophyta</taxon>
        <taxon>Magnoliopsida</taxon>
        <taxon>eudicotyledons</taxon>
        <taxon>Gunneridae</taxon>
        <taxon>Pentapetalae</taxon>
        <taxon>rosids</taxon>
        <taxon>fabids</taxon>
        <taxon>Fabales</taxon>
        <taxon>Fabaceae</taxon>
        <taxon>Papilionoideae</taxon>
        <taxon>50 kb inversion clade</taxon>
        <taxon>genistoids sensu lato</taxon>
        <taxon>core genistoids</taxon>
        <taxon>Crotalarieae</taxon>
        <taxon>Crotalaria</taxon>
    </lineage>
</organism>
<evidence type="ECO:0000313" key="2">
    <source>
        <dbReference type="EMBL" id="KAK7255794.1"/>
    </source>
</evidence>
<feature type="region of interest" description="Disordered" evidence="1">
    <location>
        <begin position="36"/>
        <end position="67"/>
    </location>
</feature>
<evidence type="ECO:0000256" key="1">
    <source>
        <dbReference type="SAM" id="MobiDB-lite"/>
    </source>
</evidence>
<keyword evidence="3" id="KW-1185">Reference proteome</keyword>
<name>A0AAN9EE63_CROPI</name>